<accession>A0A0W0ZVN8</accession>
<feature type="transmembrane region" description="Helical" evidence="7">
    <location>
        <begin position="86"/>
        <end position="107"/>
    </location>
</feature>
<evidence type="ECO:0000256" key="1">
    <source>
        <dbReference type="ARBA" id="ARBA00004141"/>
    </source>
</evidence>
<feature type="transmembrane region" description="Helical" evidence="7">
    <location>
        <begin position="55"/>
        <end position="74"/>
    </location>
</feature>
<keyword evidence="6 7" id="KW-0472">Membrane</keyword>
<dbReference type="SUPFAM" id="SSF116726">
    <property type="entry name" value="TrkA C-terminal domain-like"/>
    <property type="match status" value="2"/>
</dbReference>
<feature type="transmembrane region" description="Helical" evidence="7">
    <location>
        <begin position="30"/>
        <end position="49"/>
    </location>
</feature>
<dbReference type="PATRIC" id="fig|40335.7.peg.858"/>
<keyword evidence="4" id="KW-0677">Repeat</keyword>
<evidence type="ECO:0000313" key="9">
    <source>
        <dbReference type="EMBL" id="KTD72969.1"/>
    </source>
</evidence>
<feature type="domain" description="RCK C-terminal" evidence="8">
    <location>
        <begin position="299"/>
        <end position="384"/>
    </location>
</feature>
<dbReference type="GO" id="GO:0005886">
    <property type="term" value="C:plasma membrane"/>
    <property type="evidence" value="ECO:0007669"/>
    <property type="project" value="TreeGrafter"/>
</dbReference>
<evidence type="ECO:0000259" key="8">
    <source>
        <dbReference type="PROSITE" id="PS51202"/>
    </source>
</evidence>
<keyword evidence="10" id="KW-1185">Reference proteome</keyword>
<evidence type="ECO:0000256" key="4">
    <source>
        <dbReference type="ARBA" id="ARBA00022737"/>
    </source>
</evidence>
<dbReference type="Pfam" id="PF02080">
    <property type="entry name" value="TrkA_C"/>
    <property type="match status" value="1"/>
</dbReference>
<dbReference type="InterPro" id="IPR036721">
    <property type="entry name" value="RCK_C_sf"/>
</dbReference>
<dbReference type="GO" id="GO:0006813">
    <property type="term" value="P:potassium ion transport"/>
    <property type="evidence" value="ECO:0007669"/>
    <property type="project" value="InterPro"/>
</dbReference>
<organism evidence="9 10">
    <name type="scientific">Legionella tucsonensis</name>
    <dbReference type="NCBI Taxonomy" id="40335"/>
    <lineage>
        <taxon>Bacteria</taxon>
        <taxon>Pseudomonadati</taxon>
        <taxon>Pseudomonadota</taxon>
        <taxon>Gammaproteobacteria</taxon>
        <taxon>Legionellales</taxon>
        <taxon>Legionellaceae</taxon>
        <taxon>Legionella</taxon>
    </lineage>
</organism>
<comment type="subcellular location">
    <subcellularLocation>
        <location evidence="1">Membrane</location>
        <topology evidence="1">Multi-pass membrane protein</topology>
    </subcellularLocation>
</comment>
<feature type="transmembrane region" description="Helical" evidence="7">
    <location>
        <begin position="567"/>
        <end position="589"/>
    </location>
</feature>
<feature type="transmembrane region" description="Helical" evidence="7">
    <location>
        <begin position="446"/>
        <end position="464"/>
    </location>
</feature>
<feature type="transmembrane region" description="Helical" evidence="7">
    <location>
        <begin position="176"/>
        <end position="196"/>
    </location>
</feature>
<feature type="transmembrane region" description="Helical" evidence="7">
    <location>
        <begin position="403"/>
        <end position="434"/>
    </location>
</feature>
<keyword evidence="2" id="KW-0813">Transport</keyword>
<keyword evidence="3 7" id="KW-0812">Transmembrane</keyword>
<dbReference type="InterPro" id="IPR004680">
    <property type="entry name" value="Cit_transptr-like_dom"/>
</dbReference>
<dbReference type="PROSITE" id="PS51202">
    <property type="entry name" value="RCK_C"/>
    <property type="match status" value="2"/>
</dbReference>
<gene>
    <name evidence="9" type="ORF">Ltuc_0816</name>
</gene>
<dbReference type="InterPro" id="IPR006037">
    <property type="entry name" value="RCK_C"/>
</dbReference>
<name>A0A0W0ZVN8_9GAMM</name>
<evidence type="ECO:0000256" key="7">
    <source>
        <dbReference type="SAM" id="Phobius"/>
    </source>
</evidence>
<dbReference type="OrthoDB" id="9809303at2"/>
<dbReference type="Pfam" id="PF03600">
    <property type="entry name" value="CitMHS"/>
    <property type="match status" value="1"/>
</dbReference>
<dbReference type="STRING" id="40335.Ltuc_0816"/>
<feature type="transmembrane region" description="Helical" evidence="7">
    <location>
        <begin position="476"/>
        <end position="497"/>
    </location>
</feature>
<keyword evidence="5 7" id="KW-1133">Transmembrane helix</keyword>
<dbReference type="EMBL" id="LNZA01000001">
    <property type="protein sequence ID" value="KTD72969.1"/>
    <property type="molecule type" value="Genomic_DNA"/>
</dbReference>
<feature type="domain" description="RCK C-terminal" evidence="8">
    <location>
        <begin position="207"/>
        <end position="291"/>
    </location>
</feature>
<dbReference type="PANTHER" id="PTHR43652">
    <property type="entry name" value="BASIC AMINO ACID ANTIPORTER YFCC-RELATED"/>
    <property type="match status" value="1"/>
</dbReference>
<dbReference type="Proteomes" id="UP000054693">
    <property type="component" value="Unassembled WGS sequence"/>
</dbReference>
<dbReference type="AlphaFoldDB" id="A0A0W0ZVN8"/>
<dbReference type="RefSeq" id="WP_058520052.1">
    <property type="nucleotide sequence ID" value="NZ_CAAAIP010000001.1"/>
</dbReference>
<comment type="caution">
    <text evidence="9">The sequence shown here is derived from an EMBL/GenBank/DDBJ whole genome shotgun (WGS) entry which is preliminary data.</text>
</comment>
<dbReference type="PANTHER" id="PTHR43652:SF2">
    <property type="entry name" value="BASIC AMINO ACID ANTIPORTER YFCC-RELATED"/>
    <property type="match status" value="1"/>
</dbReference>
<evidence type="ECO:0000256" key="5">
    <source>
        <dbReference type="ARBA" id="ARBA00022989"/>
    </source>
</evidence>
<sequence length="590" mass="63992">MHDAYLLFIILILTLSMFIWGRFRYDVVALMSLMALVLTGLVPTEYAFLGFGNSAVISVAAVMVISSVLIQAGLVEQLLTYVKPFLVSPLWLISSICLVAALLSAFMNNVGALCLIMPVAIQSAIDANLSPSKTLMPLSFATILGGMTTKIGTPPNLLISSYRETLVGTPFSMFDFAPVGLVVATSGLLFIIFLGWKLVPERRKPGSDTSEMYPIQDYISEIRVPEDSPIVGMSRAQLEKLIVGDFSILGLIRGRKRRLVVPSDEELLANDILIIEASHEDLSNLILKGQLELFHGEIVSPESFHGEDISTIEAVVTPGSRIQGRSWQRLRVRSRFGLNLLAIARSGKGLKNRLNHVNFIPGDVLLIQGSTEDLQENVVHLGLVPIAERTINVGFRRSTLLPLILFIGGLLLTTFQILSIEIAFTLVVISMVVFNVTPIRQVYKGIDWSIIIMLGALIPLGDALKRTGAAKIIGDALLSITGDASVLVILGLLLVITMTLSDVMNNAATAVVMAPIGADIAESLHMSPDAFLIAIGIGASCSCLTPISHQNNTIILGPGGYKFFDYLWLGVPLEVIVILTALPALYFFWL</sequence>
<evidence type="ECO:0000256" key="6">
    <source>
        <dbReference type="ARBA" id="ARBA00023136"/>
    </source>
</evidence>
<dbReference type="GO" id="GO:0008324">
    <property type="term" value="F:monoatomic cation transmembrane transporter activity"/>
    <property type="evidence" value="ECO:0007669"/>
    <property type="project" value="InterPro"/>
</dbReference>
<evidence type="ECO:0000313" key="10">
    <source>
        <dbReference type="Proteomes" id="UP000054693"/>
    </source>
</evidence>
<dbReference type="InterPro" id="IPR051679">
    <property type="entry name" value="DASS-Related_Transporters"/>
</dbReference>
<evidence type="ECO:0000256" key="3">
    <source>
        <dbReference type="ARBA" id="ARBA00022692"/>
    </source>
</evidence>
<protein>
    <submittedName>
        <fullName evidence="9">Putative transporter</fullName>
    </submittedName>
</protein>
<feature type="transmembrane region" description="Helical" evidence="7">
    <location>
        <begin position="6"/>
        <end position="23"/>
    </location>
</feature>
<proteinExistence type="predicted"/>
<dbReference type="Gene3D" id="3.30.70.1450">
    <property type="entry name" value="Regulator of K+ conductance, C-terminal domain"/>
    <property type="match status" value="2"/>
</dbReference>
<reference evidence="9 10" key="1">
    <citation type="submission" date="2015-11" db="EMBL/GenBank/DDBJ databases">
        <title>Genomic analysis of 38 Legionella species identifies large and diverse effector repertoires.</title>
        <authorList>
            <person name="Burstein D."/>
            <person name="Amaro F."/>
            <person name="Zusman T."/>
            <person name="Lifshitz Z."/>
            <person name="Cohen O."/>
            <person name="Gilbert J.A."/>
            <person name="Pupko T."/>
            <person name="Shuman H.A."/>
            <person name="Segal G."/>
        </authorList>
    </citation>
    <scope>NUCLEOTIDE SEQUENCE [LARGE SCALE GENOMIC DNA]</scope>
    <source>
        <strain evidence="9 10">ATCC 49180</strain>
    </source>
</reference>
<evidence type="ECO:0000256" key="2">
    <source>
        <dbReference type="ARBA" id="ARBA00022448"/>
    </source>
</evidence>